<dbReference type="GO" id="GO:0000176">
    <property type="term" value="C:nuclear exosome (RNase complex)"/>
    <property type="evidence" value="ECO:0007669"/>
    <property type="project" value="TreeGrafter"/>
</dbReference>
<dbReference type="GO" id="GO:0003723">
    <property type="term" value="F:RNA binding"/>
    <property type="evidence" value="ECO:0007669"/>
    <property type="project" value="TreeGrafter"/>
</dbReference>
<protein>
    <recommendedName>
        <fullName evidence="7">Exoribonuclease phosphorolytic domain-containing protein</fullName>
    </recommendedName>
</protein>
<evidence type="ECO:0000259" key="7">
    <source>
        <dbReference type="Pfam" id="PF01138"/>
    </source>
</evidence>
<dbReference type="PANTHER" id="PTHR11953">
    <property type="entry name" value="EXOSOME COMPLEX COMPONENT"/>
    <property type="match status" value="1"/>
</dbReference>
<keyword evidence="5" id="KW-0539">Nucleus</keyword>
<dbReference type="InterPro" id="IPR027408">
    <property type="entry name" value="PNPase/RNase_PH_dom_sf"/>
</dbReference>
<dbReference type="GO" id="GO:0071051">
    <property type="term" value="P:poly(A)-dependent snoRNA 3'-end processing"/>
    <property type="evidence" value="ECO:0007669"/>
    <property type="project" value="TreeGrafter"/>
</dbReference>
<feature type="region of interest" description="Disordered" evidence="6">
    <location>
        <begin position="147"/>
        <end position="168"/>
    </location>
</feature>
<dbReference type="AlphaFoldDB" id="C1EEW6"/>
<dbReference type="InParanoid" id="C1EEW6"/>
<proteinExistence type="inferred from homology"/>
<organism evidence="8 9">
    <name type="scientific">Micromonas commoda (strain RCC299 / NOUM17 / CCMP2709)</name>
    <name type="common">Picoplanktonic green alga</name>
    <dbReference type="NCBI Taxonomy" id="296587"/>
    <lineage>
        <taxon>Eukaryota</taxon>
        <taxon>Viridiplantae</taxon>
        <taxon>Chlorophyta</taxon>
        <taxon>Mamiellophyceae</taxon>
        <taxon>Mamiellales</taxon>
        <taxon>Mamiellaceae</taxon>
        <taxon>Micromonas</taxon>
    </lineage>
</organism>
<accession>C1EEW6</accession>
<dbReference type="OMA" id="CHALMDA"/>
<dbReference type="EMBL" id="CP001330">
    <property type="protein sequence ID" value="ACO66311.1"/>
    <property type="molecule type" value="Genomic_DNA"/>
</dbReference>
<dbReference type="FunCoup" id="C1EEW6">
    <property type="interactions" value="1072"/>
</dbReference>
<dbReference type="SUPFAM" id="SSF54211">
    <property type="entry name" value="Ribosomal protein S5 domain 2-like"/>
    <property type="match status" value="1"/>
</dbReference>
<dbReference type="GO" id="GO:0071028">
    <property type="term" value="P:nuclear mRNA surveillance"/>
    <property type="evidence" value="ECO:0007669"/>
    <property type="project" value="TreeGrafter"/>
</dbReference>
<evidence type="ECO:0000313" key="9">
    <source>
        <dbReference type="Proteomes" id="UP000002009"/>
    </source>
</evidence>
<keyword evidence="3" id="KW-0698">rRNA processing</keyword>
<feature type="domain" description="Exoribonuclease phosphorolytic" evidence="7">
    <location>
        <begin position="1"/>
        <end position="122"/>
    </location>
</feature>
<dbReference type="Gene3D" id="3.30.230.70">
    <property type="entry name" value="GHMP Kinase, N-terminal domain"/>
    <property type="match status" value="1"/>
</dbReference>
<keyword evidence="4" id="KW-0271">Exosome</keyword>
<dbReference type="GO" id="GO:0016075">
    <property type="term" value="P:rRNA catabolic process"/>
    <property type="evidence" value="ECO:0007669"/>
    <property type="project" value="TreeGrafter"/>
</dbReference>
<name>C1EEW6_MICCC</name>
<sequence>MRQMKTERNPLQRAEGSARWEQGTHRSVVMAAVYGPTQTQARKEDVDKLAIEVCWRPPFGLQTPADVDAERALRRTLEQIVLTAKYPRLGLRVVVQVISADGAVEACAMNATCHALMDAGVEMFGTLVAATVAIPKIIDGDTAGDALGPCADPTEDEERDAAAVGTFA</sequence>
<gene>
    <name evidence="8" type="ORF">MICPUN_72388</name>
</gene>
<evidence type="ECO:0000256" key="4">
    <source>
        <dbReference type="ARBA" id="ARBA00022835"/>
    </source>
</evidence>
<evidence type="ECO:0000256" key="6">
    <source>
        <dbReference type="SAM" id="MobiDB-lite"/>
    </source>
</evidence>
<dbReference type="STRING" id="296587.C1EEW6"/>
<dbReference type="InterPro" id="IPR001247">
    <property type="entry name" value="ExoRNase_PH_dom1"/>
</dbReference>
<dbReference type="Pfam" id="PF01138">
    <property type="entry name" value="RNase_PH"/>
    <property type="match status" value="1"/>
</dbReference>
<dbReference type="GO" id="GO:0000177">
    <property type="term" value="C:cytoplasmic exosome (RNase complex)"/>
    <property type="evidence" value="ECO:0007669"/>
    <property type="project" value="TreeGrafter"/>
</dbReference>
<dbReference type="KEGG" id="mis:MICPUN_72388"/>
<dbReference type="CDD" id="cd11372">
    <property type="entry name" value="RNase_PH_RRP46"/>
    <property type="match status" value="1"/>
</dbReference>
<evidence type="ECO:0000256" key="5">
    <source>
        <dbReference type="ARBA" id="ARBA00023242"/>
    </source>
</evidence>
<dbReference type="GO" id="GO:0005730">
    <property type="term" value="C:nucleolus"/>
    <property type="evidence" value="ECO:0007669"/>
    <property type="project" value="TreeGrafter"/>
</dbReference>
<evidence type="ECO:0000256" key="2">
    <source>
        <dbReference type="ARBA" id="ARBA00006678"/>
    </source>
</evidence>
<dbReference type="Proteomes" id="UP000002009">
    <property type="component" value="Chromosome 11"/>
</dbReference>
<dbReference type="GO" id="GO:0006364">
    <property type="term" value="P:rRNA processing"/>
    <property type="evidence" value="ECO:0007669"/>
    <property type="project" value="UniProtKB-KW"/>
</dbReference>
<reference evidence="8 9" key="1">
    <citation type="journal article" date="2009" name="Science">
        <title>Green evolution and dynamic adaptations revealed by genomes of the marine picoeukaryotes Micromonas.</title>
        <authorList>
            <person name="Worden A.Z."/>
            <person name="Lee J.H."/>
            <person name="Mock T."/>
            <person name="Rouze P."/>
            <person name="Simmons M.P."/>
            <person name="Aerts A.L."/>
            <person name="Allen A.E."/>
            <person name="Cuvelier M.L."/>
            <person name="Derelle E."/>
            <person name="Everett M.V."/>
            <person name="Foulon E."/>
            <person name="Grimwood J."/>
            <person name="Gundlach H."/>
            <person name="Henrissat B."/>
            <person name="Napoli C."/>
            <person name="McDonald S.M."/>
            <person name="Parker M.S."/>
            <person name="Rombauts S."/>
            <person name="Salamov A."/>
            <person name="Von Dassow P."/>
            <person name="Badger J.H."/>
            <person name="Coutinho P.M."/>
            <person name="Demir E."/>
            <person name="Dubchak I."/>
            <person name="Gentemann C."/>
            <person name="Eikrem W."/>
            <person name="Gready J.E."/>
            <person name="John U."/>
            <person name="Lanier W."/>
            <person name="Lindquist E.A."/>
            <person name="Lucas S."/>
            <person name="Mayer K.F."/>
            <person name="Moreau H."/>
            <person name="Not F."/>
            <person name="Otillar R."/>
            <person name="Panaud O."/>
            <person name="Pangilinan J."/>
            <person name="Paulsen I."/>
            <person name="Piegu B."/>
            <person name="Poliakov A."/>
            <person name="Robbens S."/>
            <person name="Schmutz J."/>
            <person name="Toulza E."/>
            <person name="Wyss T."/>
            <person name="Zelensky A."/>
            <person name="Zhou K."/>
            <person name="Armbrust E.V."/>
            <person name="Bhattacharya D."/>
            <person name="Goodenough U.W."/>
            <person name="Van de Peer Y."/>
            <person name="Grigoriev I.V."/>
        </authorList>
    </citation>
    <scope>NUCLEOTIDE SEQUENCE [LARGE SCALE GENOMIC DNA]</scope>
    <source>
        <strain evidence="9">RCC299 / NOUM17</strain>
    </source>
</reference>
<dbReference type="InterPro" id="IPR020568">
    <property type="entry name" value="Ribosomal_Su5_D2-typ_SF"/>
</dbReference>
<evidence type="ECO:0000256" key="1">
    <source>
        <dbReference type="ARBA" id="ARBA00004123"/>
    </source>
</evidence>
<keyword evidence="9" id="KW-1185">Reference proteome</keyword>
<feature type="non-terminal residue" evidence="8">
    <location>
        <position position="168"/>
    </location>
</feature>
<dbReference type="OrthoDB" id="27298at2759"/>
<dbReference type="eggNOG" id="KOG1069">
    <property type="taxonomic scope" value="Eukaryota"/>
</dbReference>
<dbReference type="PANTHER" id="PTHR11953:SF1">
    <property type="entry name" value="EXOSOME COMPLEX COMPONENT RRP46"/>
    <property type="match status" value="1"/>
</dbReference>
<evidence type="ECO:0000256" key="3">
    <source>
        <dbReference type="ARBA" id="ARBA00022552"/>
    </source>
</evidence>
<dbReference type="GO" id="GO:0034475">
    <property type="term" value="P:U4 snRNA 3'-end processing"/>
    <property type="evidence" value="ECO:0007669"/>
    <property type="project" value="TreeGrafter"/>
</dbReference>
<dbReference type="GeneID" id="8247766"/>
<comment type="similarity">
    <text evidence="2">Belongs to the RNase PH family.</text>
</comment>
<dbReference type="InterPro" id="IPR050080">
    <property type="entry name" value="RNase_PH"/>
</dbReference>
<comment type="subcellular location">
    <subcellularLocation>
        <location evidence="1">Nucleus</location>
    </subcellularLocation>
</comment>
<evidence type="ECO:0000313" key="8">
    <source>
        <dbReference type="EMBL" id="ACO66311.1"/>
    </source>
</evidence>
<dbReference type="RefSeq" id="XP_002505053.1">
    <property type="nucleotide sequence ID" value="XM_002505007.1"/>
</dbReference>